<dbReference type="AlphaFoldDB" id="A0A1V5ZMC6"/>
<organism evidence="1">
    <name type="scientific">candidate division CPR1 bacterium ADurb.Bin160</name>
    <dbReference type="NCBI Taxonomy" id="1852826"/>
    <lineage>
        <taxon>Bacteria</taxon>
        <taxon>candidate division CPR1</taxon>
    </lineage>
</organism>
<dbReference type="EMBL" id="MWDB01000021">
    <property type="protein sequence ID" value="OQB41218.1"/>
    <property type="molecule type" value="Genomic_DNA"/>
</dbReference>
<evidence type="ECO:0000313" key="1">
    <source>
        <dbReference type="EMBL" id="OQB41218.1"/>
    </source>
</evidence>
<sequence length="62" mass="7718">MFQFIWDFVRYPFDQDKEKNKFSKFLNLLLKDYPAFLWSKPTWQRIVVSPLLFIAKIFQKKK</sequence>
<reference evidence="1" key="1">
    <citation type="submission" date="2017-02" db="EMBL/GenBank/DDBJ databases">
        <title>Delving into the versatile metabolic prowess of the omnipresent phylum Bacteroidetes.</title>
        <authorList>
            <person name="Nobu M.K."/>
            <person name="Mei R."/>
            <person name="Narihiro T."/>
            <person name="Kuroda K."/>
            <person name="Liu W.-T."/>
        </authorList>
    </citation>
    <scope>NUCLEOTIDE SEQUENCE</scope>
    <source>
        <strain evidence="1">ADurb.Bin160</strain>
    </source>
</reference>
<dbReference type="Proteomes" id="UP000485621">
    <property type="component" value="Unassembled WGS sequence"/>
</dbReference>
<comment type="caution">
    <text evidence="1">The sequence shown here is derived from an EMBL/GenBank/DDBJ whole genome shotgun (WGS) entry which is preliminary data.</text>
</comment>
<proteinExistence type="predicted"/>
<gene>
    <name evidence="1" type="ORF">BWY04_00966</name>
</gene>
<name>A0A1V5ZMC6_9BACT</name>
<accession>A0A1V5ZMC6</accession>
<protein>
    <submittedName>
        <fullName evidence="1">Uncharacterized protein</fullName>
    </submittedName>
</protein>